<proteinExistence type="predicted"/>
<evidence type="ECO:0000313" key="1">
    <source>
        <dbReference type="EMBL" id="EME43537.1"/>
    </source>
</evidence>
<dbReference type="EMBL" id="KB446540">
    <property type="protein sequence ID" value="EME43537.1"/>
    <property type="molecule type" value="Genomic_DNA"/>
</dbReference>
<reference evidence="1 2" key="2">
    <citation type="journal article" date="2012" name="PLoS Pathog.">
        <title>Diverse lifestyles and strategies of plant pathogenesis encoded in the genomes of eighteen Dothideomycetes fungi.</title>
        <authorList>
            <person name="Ohm R.A."/>
            <person name="Feau N."/>
            <person name="Henrissat B."/>
            <person name="Schoch C.L."/>
            <person name="Horwitz B.A."/>
            <person name="Barry K.W."/>
            <person name="Condon B.J."/>
            <person name="Copeland A.C."/>
            <person name="Dhillon B."/>
            <person name="Glaser F."/>
            <person name="Hesse C.N."/>
            <person name="Kosti I."/>
            <person name="LaButti K."/>
            <person name="Lindquist E.A."/>
            <person name="Lucas S."/>
            <person name="Salamov A.A."/>
            <person name="Bradshaw R.E."/>
            <person name="Ciuffetti L."/>
            <person name="Hamelin R.C."/>
            <person name="Kema G.H.J."/>
            <person name="Lawrence C."/>
            <person name="Scott J.A."/>
            <person name="Spatafora J.W."/>
            <person name="Turgeon B.G."/>
            <person name="de Wit P.J.G.M."/>
            <person name="Zhong S."/>
            <person name="Goodwin S.B."/>
            <person name="Grigoriev I.V."/>
        </authorList>
    </citation>
    <scope>NUCLEOTIDE SEQUENCE [LARGE SCALE GENOMIC DNA]</scope>
    <source>
        <strain evidence="2">NZE10 / CBS 128990</strain>
    </source>
</reference>
<gene>
    <name evidence="1" type="ORF">DOTSEDRAFT_72796</name>
</gene>
<protein>
    <submittedName>
        <fullName evidence="1">Uncharacterized protein</fullName>
    </submittedName>
</protein>
<name>M2XM60_DOTSN</name>
<evidence type="ECO:0000313" key="2">
    <source>
        <dbReference type="Proteomes" id="UP000016933"/>
    </source>
</evidence>
<sequence>MDFGVRPVIRCPFLAHVPEHEDGAIPQIEGQCVKSVLLFDILRPFNYDVMPDAAPSSSGSIEFDISRFGGNGSDKD</sequence>
<dbReference type="Proteomes" id="UP000016933">
    <property type="component" value="Unassembled WGS sequence"/>
</dbReference>
<accession>M2XM60</accession>
<reference evidence="2" key="1">
    <citation type="journal article" date="2012" name="PLoS Genet.">
        <title>The genomes of the fungal plant pathogens Cladosporium fulvum and Dothistroma septosporum reveal adaptation to different hosts and lifestyles but also signatures of common ancestry.</title>
        <authorList>
            <person name="de Wit P.J.G.M."/>
            <person name="van der Burgt A."/>
            <person name="Oekmen B."/>
            <person name="Stergiopoulos I."/>
            <person name="Abd-Elsalam K.A."/>
            <person name="Aerts A.L."/>
            <person name="Bahkali A.H."/>
            <person name="Beenen H.G."/>
            <person name="Chettri P."/>
            <person name="Cox M.P."/>
            <person name="Datema E."/>
            <person name="de Vries R.P."/>
            <person name="Dhillon B."/>
            <person name="Ganley A.R."/>
            <person name="Griffiths S.A."/>
            <person name="Guo Y."/>
            <person name="Hamelin R.C."/>
            <person name="Henrissat B."/>
            <person name="Kabir M.S."/>
            <person name="Jashni M.K."/>
            <person name="Kema G."/>
            <person name="Klaubauf S."/>
            <person name="Lapidus A."/>
            <person name="Levasseur A."/>
            <person name="Lindquist E."/>
            <person name="Mehrabi R."/>
            <person name="Ohm R.A."/>
            <person name="Owen T.J."/>
            <person name="Salamov A."/>
            <person name="Schwelm A."/>
            <person name="Schijlen E."/>
            <person name="Sun H."/>
            <person name="van den Burg H.A."/>
            <person name="van Ham R.C.H.J."/>
            <person name="Zhang S."/>
            <person name="Goodwin S.B."/>
            <person name="Grigoriev I.V."/>
            <person name="Collemare J."/>
            <person name="Bradshaw R.E."/>
        </authorList>
    </citation>
    <scope>NUCLEOTIDE SEQUENCE [LARGE SCALE GENOMIC DNA]</scope>
    <source>
        <strain evidence="2">NZE10 / CBS 128990</strain>
    </source>
</reference>
<keyword evidence="2" id="KW-1185">Reference proteome</keyword>
<dbReference type="HOGENOM" id="CLU_2654485_0_0_1"/>
<organism evidence="1 2">
    <name type="scientific">Dothistroma septosporum (strain NZE10 / CBS 128990)</name>
    <name type="common">Red band needle blight fungus</name>
    <name type="synonym">Mycosphaerella pini</name>
    <dbReference type="NCBI Taxonomy" id="675120"/>
    <lineage>
        <taxon>Eukaryota</taxon>
        <taxon>Fungi</taxon>
        <taxon>Dikarya</taxon>
        <taxon>Ascomycota</taxon>
        <taxon>Pezizomycotina</taxon>
        <taxon>Dothideomycetes</taxon>
        <taxon>Dothideomycetidae</taxon>
        <taxon>Mycosphaerellales</taxon>
        <taxon>Mycosphaerellaceae</taxon>
        <taxon>Dothistroma</taxon>
    </lineage>
</organism>
<dbReference type="AlphaFoldDB" id="M2XM60"/>